<dbReference type="AlphaFoldDB" id="A0A4Q4MD38"/>
<proteinExistence type="predicted"/>
<evidence type="ECO:0000313" key="2">
    <source>
        <dbReference type="Proteomes" id="UP000292402"/>
    </source>
</evidence>
<evidence type="ECO:0008006" key="3">
    <source>
        <dbReference type="Google" id="ProtNLM"/>
    </source>
</evidence>
<comment type="caution">
    <text evidence="1">The sequence shown here is derived from an EMBL/GenBank/DDBJ whole genome shotgun (WGS) entry which is preliminary data.</text>
</comment>
<evidence type="ECO:0000313" key="1">
    <source>
        <dbReference type="EMBL" id="RYN48408.1"/>
    </source>
</evidence>
<dbReference type="EMBL" id="PDXA01000023">
    <property type="protein sequence ID" value="RYN48408.1"/>
    <property type="molecule type" value="Genomic_DNA"/>
</dbReference>
<organism evidence="1 2">
    <name type="scientific">Alternaria tenuissima</name>
    <dbReference type="NCBI Taxonomy" id="119927"/>
    <lineage>
        <taxon>Eukaryota</taxon>
        <taxon>Fungi</taxon>
        <taxon>Dikarya</taxon>
        <taxon>Ascomycota</taxon>
        <taxon>Pezizomycotina</taxon>
        <taxon>Dothideomycetes</taxon>
        <taxon>Pleosporomycetidae</taxon>
        <taxon>Pleosporales</taxon>
        <taxon>Pleosporineae</taxon>
        <taxon>Pleosporaceae</taxon>
        <taxon>Alternaria</taxon>
        <taxon>Alternaria sect. Alternaria</taxon>
        <taxon>Alternaria alternata complex</taxon>
    </lineage>
</organism>
<protein>
    <recommendedName>
        <fullName evidence="3">F-box domain-containing protein</fullName>
    </recommendedName>
</protein>
<accession>A0A4Q4MD38</accession>
<sequence length="464" mass="53356">MDRLPQEIINRMVMFLDRYPDREGVPNILQQRVVVKSSALPPFATISSQWKEAVEFITFHRLDIRSEDLGELRSIVTRNRCKYLRNLKYSILLPEYPEDQGNRMESSEEQETNNEIFTHSIAELFSTLRQWEDAGVLSELRFNLAAPKSPSDCYDSESRFATAYLTLSEMDRIPTVSRISYFQIQGNYGRKISPSVGPQLMSVLPGLKHIYAEFYEEGAQSAGVERRSNFARLLEQTKLPASSVAMFNFHQEAPFDHREATSSSLLQGTLFDLFSASLRVFSQNLTTFILDAYVDATLFWPSIHESCAMPSWPSLKKLKISFNPVAPSGTWYFVGTPRDEEDTQFMQHGNRDTLDPFLIAFAKATQQMPVLEGFMLECEIGYKVGFFELSYYAPGVKADWSLDWGDEDAATVRRLYYTVGDVWRPDAFVEETLRDVGRERHGPELIERFLGHRSWSSQSAWSWF</sequence>
<name>A0A4Q4MD38_9PLEO</name>
<gene>
    <name evidence="1" type="ORF">AA0114_g7255</name>
</gene>
<reference evidence="2" key="1">
    <citation type="journal article" date="2019" name="bioRxiv">
        <title>Genomics, evolutionary history and diagnostics of the Alternaria alternata species group including apple and Asian pear pathotypes.</title>
        <authorList>
            <person name="Armitage A.D."/>
            <person name="Cockerton H.M."/>
            <person name="Sreenivasaprasad S."/>
            <person name="Woodhall J.W."/>
            <person name="Lane C.R."/>
            <person name="Harrison R.J."/>
            <person name="Clarkson J.P."/>
        </authorList>
    </citation>
    <scope>NUCLEOTIDE SEQUENCE [LARGE SCALE GENOMIC DNA]</scope>
    <source>
        <strain evidence="2">FERA 1082</strain>
    </source>
</reference>
<dbReference type="Proteomes" id="UP000292402">
    <property type="component" value="Unassembled WGS sequence"/>
</dbReference>